<evidence type="ECO:0000256" key="12">
    <source>
        <dbReference type="ARBA" id="ARBA00023292"/>
    </source>
</evidence>
<evidence type="ECO:0000259" key="19">
    <source>
        <dbReference type="PROSITE" id="PS50027"/>
    </source>
</evidence>
<dbReference type="FunFam" id="2.60.120.290:FF:000008">
    <property type="entry name" value="Attractin like 1"/>
    <property type="match status" value="1"/>
</dbReference>
<dbReference type="InterPro" id="IPR056732">
    <property type="entry name" value="GBD_ATRN"/>
</dbReference>
<keyword evidence="2" id="KW-0880">Kelch repeat</keyword>
<dbReference type="SUPFAM" id="SSF57196">
    <property type="entry name" value="EGF/Laminin"/>
    <property type="match status" value="1"/>
</dbReference>
<dbReference type="Gene3D" id="2.60.120.290">
    <property type="entry name" value="Spermadhesin, CUB domain"/>
    <property type="match status" value="1"/>
</dbReference>
<dbReference type="GO" id="GO:0005794">
    <property type="term" value="C:Golgi apparatus"/>
    <property type="evidence" value="ECO:0007669"/>
    <property type="project" value="TreeGrafter"/>
</dbReference>
<feature type="disulfide bond" evidence="14">
    <location>
        <begin position="1010"/>
        <end position="1019"/>
    </location>
</feature>
<feature type="disulfide bond" evidence="13">
    <location>
        <begin position="214"/>
        <end position="223"/>
    </location>
</feature>
<dbReference type="Gene3D" id="2.10.25.10">
    <property type="entry name" value="Laminin"/>
    <property type="match status" value="2"/>
</dbReference>
<reference evidence="21" key="3">
    <citation type="submission" date="2025-09" db="UniProtKB">
        <authorList>
            <consortium name="Ensembl"/>
        </authorList>
    </citation>
    <scope>IDENTIFICATION</scope>
</reference>
<dbReference type="InterPro" id="IPR035914">
    <property type="entry name" value="Sperma_CUB_dom_sf"/>
</dbReference>
<dbReference type="PROSITE" id="PS50027">
    <property type="entry name" value="EGF_LAM_2"/>
    <property type="match status" value="1"/>
</dbReference>
<dbReference type="Ensembl" id="ENSSORT00005034441.1">
    <property type="protein sequence ID" value="ENSSORP00005033532.1"/>
    <property type="gene ID" value="ENSSORG00005014422.1"/>
</dbReference>
<sequence>MAAEMPSGREWSTHNGVRSINRYLVVYVLFYFVLFTHASPAKPCDKNCLSGKCINGSCVCDRGWVGDQCQHCQGRFKLTEPSGYLTDGPINYKYKTKCTWLIEGYPNAVLRLRFNHFATECSWDHMYVYDGDSIYAPLVAVFSGLIVPEVRGNETVPEVETTSGYALLHFFSDAAYNLTGFEIFYSINSCPNNCSGHGKCTTGNSIASRVYCECDKYWKGEACDIPYCRNNCGSPDHGYCDLTGEKLCVCNDSWQGPDCSLTVPSTESFWVLPSVKPFGTSLARASHKAVVQEKVMWVVGGYTFNYSSFQMILNYNLESGIWNTVPINSGPLPRYGHSLAAYQDDIYMFGGKLEAGWGNVTDELWVFNIPSRTWQRKNPAIGIPAQTQMYAVEGHSAHGVLLDSGEAVMVVIFGYSPIYSYISNVQEYNLKSNTWLVPETKGAVPQGGYGHSSTYDSTSGSVYVHGGYKALPANKYGLVDDLYRYDVNTRTWFILRESGYPRYLHSAVLLSGTLLIFGGNTHNDTSLSNGAKCFSADFLAYDIACDQWRLLPKPDLHRDVNRFGHSAVVSNGSMYLFGGFSSVLLNDVLVYRPPSCQAFLAEEGCVKAGPGVRCIWTKGRCFPWEPSMSNGSLSPAAFYRKENRCYRFSDCASCTANTNGCQWCDDKKCISAASNCTSVSGPAGGNFTECPVRNEQVCSKLANCKSCSLNLNCQWDQNQSECHALPVQRCSEGWSQVGEACLRINSSRESYDNAQHYCKNLNGNIASLTTSKQVVFVLEELKKLQQQEKRLSPWVGLRKINVSYWGWEDMSPFTNSSLRWLPGEPSDSGFCAYLEEPQVSGLRANPCTATAHGLICEKAPCSLHTNCANCTSQAMECMWCSSTQRCVDSTAYVISFPYGQCLEWQTGDCPVCCPPNCSGFRTCSQCLEQPECGWCGDPSSTGKGLCMEGSYRGPMKRPAKQGQQGQTQDMSLEPGSCPKDKGYEWAFIHCPACQCNGHSTCVNGSVCEQCRNLTTGPHCQTCMPGFHGDPTNGGKCQACKCNGHANVCQVLTGKCFCTTKGIKGDQCQLCDSENRYLGNPLRGTCYYNLLIDYQFTFSLIQEDDNHYTAINFMASPEQNLDMSINASNNFNLNITWSVGSTAGTISGEEVPIVSKTNIKEYRDSFSCEKFTFRSNPNITFYVYVSNFSWPIKIQIAFSQHNSIMDLVQFFVTFFSCFLSLLLVAAVVWKIKQTCWASRRREGAPKPVAMEPCSGGKAAVLTVLMRLPSGPSGLPPPGQSGLIVASALIDISQQKPTDFKDKSQALKNRKALAPAHQGTCV</sequence>
<dbReference type="SMART" id="SM00180">
    <property type="entry name" value="EGF_Lam"/>
    <property type="match status" value="2"/>
</dbReference>
<evidence type="ECO:0000259" key="18">
    <source>
        <dbReference type="PROSITE" id="PS50026"/>
    </source>
</evidence>
<dbReference type="Pfam" id="PF24973">
    <property type="entry name" value="EGF_LMN_ATRN"/>
    <property type="match status" value="1"/>
</dbReference>
<dbReference type="SMART" id="SM00181">
    <property type="entry name" value="EGF"/>
    <property type="match status" value="3"/>
</dbReference>
<comment type="subcellular location">
    <subcellularLocation>
        <location evidence="1">Membrane</location>
        <topology evidence="1">Single-pass membrane protein</topology>
    </subcellularLocation>
</comment>
<dbReference type="FunFam" id="2.10.25.10:FF:000860">
    <property type="entry name" value="Attractin"/>
    <property type="match status" value="1"/>
</dbReference>
<dbReference type="InterPro" id="IPR051568">
    <property type="entry name" value="LZTR1/Attractin"/>
</dbReference>
<evidence type="ECO:0000256" key="3">
    <source>
        <dbReference type="ARBA" id="ARBA00022536"/>
    </source>
</evidence>
<evidence type="ECO:0000256" key="8">
    <source>
        <dbReference type="ARBA" id="ARBA00022989"/>
    </source>
</evidence>
<evidence type="ECO:0000259" key="20">
    <source>
        <dbReference type="PROSITE" id="PS50041"/>
    </source>
</evidence>
<keyword evidence="12 14" id="KW-0424">Laminin EGF-like domain</keyword>
<evidence type="ECO:0000256" key="5">
    <source>
        <dbReference type="ARBA" id="ARBA00022729"/>
    </source>
</evidence>
<feature type="transmembrane region" description="Helical" evidence="16">
    <location>
        <begin position="20"/>
        <end position="38"/>
    </location>
</feature>
<keyword evidence="3 13" id="KW-0245">EGF-like domain</keyword>
<feature type="disulfide bond" evidence="13">
    <location>
        <begin position="190"/>
        <end position="200"/>
    </location>
</feature>
<dbReference type="CDD" id="cd00055">
    <property type="entry name" value="EGF_Lam"/>
    <property type="match status" value="1"/>
</dbReference>
<dbReference type="Pfam" id="PF01437">
    <property type="entry name" value="PSI"/>
    <property type="match status" value="2"/>
</dbReference>
<evidence type="ECO:0000256" key="7">
    <source>
        <dbReference type="ARBA" id="ARBA00022737"/>
    </source>
</evidence>
<dbReference type="InterPro" id="IPR001304">
    <property type="entry name" value="C-type_lectin-like"/>
</dbReference>
<evidence type="ECO:0000256" key="2">
    <source>
        <dbReference type="ARBA" id="ARBA00022441"/>
    </source>
</evidence>
<feature type="domain" description="C-type lectin" evidence="20">
    <location>
        <begin position="737"/>
        <end position="857"/>
    </location>
</feature>
<evidence type="ECO:0000313" key="21">
    <source>
        <dbReference type="Ensembl" id="ENSSORP00005033532.1"/>
    </source>
</evidence>
<evidence type="ECO:0000256" key="15">
    <source>
        <dbReference type="SAM" id="MobiDB-lite"/>
    </source>
</evidence>
<accession>A0A673AYS4</accession>
<name>A0A673AYS4_9TELE</name>
<dbReference type="InterPro" id="IPR056863">
    <property type="entry name" value="LMN_ATRN_NET-like_EGF"/>
</dbReference>
<dbReference type="Pfam" id="PF24981">
    <property type="entry name" value="Beta-prop_ATRN-LZTR1"/>
    <property type="match status" value="1"/>
</dbReference>
<dbReference type="InterPro" id="IPR000859">
    <property type="entry name" value="CUB_dom"/>
</dbReference>
<dbReference type="InterPro" id="IPR000742">
    <property type="entry name" value="EGF"/>
</dbReference>
<dbReference type="SMART" id="SM00034">
    <property type="entry name" value="CLECT"/>
    <property type="match status" value="1"/>
</dbReference>
<feature type="transmembrane region" description="Helical" evidence="16">
    <location>
        <begin position="1206"/>
        <end position="1230"/>
    </location>
</feature>
<keyword evidence="22" id="KW-1185">Reference proteome</keyword>
<feature type="region of interest" description="Disordered" evidence="15">
    <location>
        <begin position="954"/>
        <end position="973"/>
    </location>
</feature>
<dbReference type="SMART" id="SM00423">
    <property type="entry name" value="PSI"/>
    <property type="match status" value="5"/>
</dbReference>
<dbReference type="InterPro" id="IPR016201">
    <property type="entry name" value="PSI"/>
</dbReference>
<dbReference type="SMART" id="SM00042">
    <property type="entry name" value="CUB"/>
    <property type="match status" value="1"/>
</dbReference>
<dbReference type="Pfam" id="PF24972">
    <property type="entry name" value="GBD_ATRN"/>
    <property type="match status" value="1"/>
</dbReference>
<dbReference type="PANTHER" id="PTHR46376">
    <property type="entry name" value="LEUCINE-ZIPPER-LIKE TRANSCRIPTIONAL REGULATOR 1"/>
    <property type="match status" value="1"/>
</dbReference>
<evidence type="ECO:0000256" key="9">
    <source>
        <dbReference type="ARBA" id="ARBA00023136"/>
    </source>
</evidence>
<dbReference type="Gene3D" id="2.120.10.80">
    <property type="entry name" value="Kelch-type beta propeller"/>
    <property type="match status" value="2"/>
</dbReference>
<evidence type="ECO:0000256" key="14">
    <source>
        <dbReference type="PROSITE-ProRule" id="PRU00460"/>
    </source>
</evidence>
<evidence type="ECO:0000259" key="17">
    <source>
        <dbReference type="PROSITE" id="PS01180"/>
    </source>
</evidence>
<dbReference type="InterPro" id="IPR016186">
    <property type="entry name" value="C-type_lectin-like/link_sf"/>
</dbReference>
<keyword evidence="11" id="KW-0325">Glycoprotein</keyword>
<dbReference type="Proteomes" id="UP000472271">
    <property type="component" value="Chromosome 19"/>
</dbReference>
<evidence type="ECO:0000256" key="4">
    <source>
        <dbReference type="ARBA" id="ARBA00022692"/>
    </source>
</evidence>
<keyword evidence="7" id="KW-0677">Repeat</keyword>
<feature type="domain" description="CUB" evidence="17">
    <location>
        <begin position="72"/>
        <end position="188"/>
    </location>
</feature>
<feature type="domain" description="Laminin EGF-like" evidence="19">
    <location>
        <begin position="993"/>
        <end position="1038"/>
    </location>
</feature>
<dbReference type="PROSITE" id="PS01248">
    <property type="entry name" value="EGF_LAM_1"/>
    <property type="match status" value="1"/>
</dbReference>
<dbReference type="GO" id="GO:0030246">
    <property type="term" value="F:carbohydrate binding"/>
    <property type="evidence" value="ECO:0007669"/>
    <property type="project" value="UniProtKB-KW"/>
</dbReference>
<dbReference type="InterPro" id="IPR015915">
    <property type="entry name" value="Kelch-typ_b-propeller"/>
</dbReference>
<keyword evidence="6" id="KW-0430">Lectin</keyword>
<evidence type="ECO:0000256" key="10">
    <source>
        <dbReference type="ARBA" id="ARBA00023157"/>
    </source>
</evidence>
<dbReference type="Gene3D" id="3.10.100.10">
    <property type="entry name" value="Mannose-Binding Protein A, subunit A"/>
    <property type="match status" value="1"/>
</dbReference>
<dbReference type="GO" id="GO:0016020">
    <property type="term" value="C:membrane"/>
    <property type="evidence" value="ECO:0007669"/>
    <property type="project" value="UniProtKB-SubCell"/>
</dbReference>
<evidence type="ECO:0000256" key="1">
    <source>
        <dbReference type="ARBA" id="ARBA00004167"/>
    </source>
</evidence>
<feature type="disulfide bond" evidence="14">
    <location>
        <begin position="1022"/>
        <end position="1036"/>
    </location>
</feature>
<dbReference type="PROSITE" id="PS01180">
    <property type="entry name" value="CUB"/>
    <property type="match status" value="1"/>
</dbReference>
<dbReference type="PROSITE" id="PS50041">
    <property type="entry name" value="C_TYPE_LECTIN_2"/>
    <property type="match status" value="1"/>
</dbReference>
<dbReference type="FunFam" id="2.120.10.80:FF:000164">
    <property type="entry name" value="Attractin-like 1"/>
    <property type="match status" value="1"/>
</dbReference>
<dbReference type="InterPro" id="IPR056737">
    <property type="entry name" value="Beta-prop_ATRN-MKLN-like"/>
</dbReference>
<evidence type="ECO:0000256" key="16">
    <source>
        <dbReference type="SAM" id="Phobius"/>
    </source>
</evidence>
<dbReference type="InterPro" id="IPR002165">
    <property type="entry name" value="Plexin_repeat"/>
</dbReference>
<feature type="domain" description="EGF-like" evidence="18">
    <location>
        <begin position="186"/>
        <end position="224"/>
    </location>
</feature>
<dbReference type="PROSITE" id="PS50026">
    <property type="entry name" value="EGF_3"/>
    <property type="match status" value="1"/>
</dbReference>
<dbReference type="SUPFAM" id="SSF117281">
    <property type="entry name" value="Kelch motif"/>
    <property type="match status" value="1"/>
</dbReference>
<proteinExistence type="predicted"/>
<keyword evidence="5" id="KW-0732">Signal</keyword>
<protein>
    <recommendedName>
        <fullName evidence="23">Attractin-like 1b</fullName>
    </recommendedName>
</protein>
<evidence type="ECO:0000313" key="22">
    <source>
        <dbReference type="Proteomes" id="UP000472271"/>
    </source>
</evidence>
<dbReference type="SUPFAM" id="SSF49854">
    <property type="entry name" value="Spermadhesin, CUB domain"/>
    <property type="match status" value="1"/>
</dbReference>
<reference evidence="21" key="2">
    <citation type="submission" date="2025-08" db="UniProtKB">
        <authorList>
            <consortium name="Ensembl"/>
        </authorList>
    </citation>
    <scope>IDENTIFICATION</scope>
</reference>
<keyword evidence="8 16" id="KW-1133">Transmembrane helix</keyword>
<feature type="compositionally biased region" description="Polar residues" evidence="15">
    <location>
        <begin position="961"/>
        <end position="970"/>
    </location>
</feature>
<organism evidence="21 22">
    <name type="scientific">Sphaeramia orbicularis</name>
    <name type="common">orbiculate cardinalfish</name>
    <dbReference type="NCBI Taxonomy" id="375764"/>
    <lineage>
        <taxon>Eukaryota</taxon>
        <taxon>Metazoa</taxon>
        <taxon>Chordata</taxon>
        <taxon>Craniata</taxon>
        <taxon>Vertebrata</taxon>
        <taxon>Euteleostomi</taxon>
        <taxon>Actinopterygii</taxon>
        <taxon>Neopterygii</taxon>
        <taxon>Teleostei</taxon>
        <taxon>Neoteleostei</taxon>
        <taxon>Acanthomorphata</taxon>
        <taxon>Gobiaria</taxon>
        <taxon>Kurtiformes</taxon>
        <taxon>Apogonoidei</taxon>
        <taxon>Apogonidae</taxon>
        <taxon>Apogoninae</taxon>
        <taxon>Sphaeramia</taxon>
    </lineage>
</organism>
<gene>
    <name evidence="21" type="primary">atrnl1b</name>
</gene>
<keyword evidence="9 16" id="KW-0472">Membrane</keyword>
<dbReference type="CDD" id="cd00041">
    <property type="entry name" value="CUB"/>
    <property type="match status" value="1"/>
</dbReference>
<reference evidence="21" key="1">
    <citation type="submission" date="2019-06" db="EMBL/GenBank/DDBJ databases">
        <authorList>
            <consortium name="Wellcome Sanger Institute Data Sharing"/>
        </authorList>
    </citation>
    <scope>NUCLEOTIDE SEQUENCE [LARGE SCALE GENOMIC DNA]</scope>
</reference>
<dbReference type="PROSITE" id="PS00022">
    <property type="entry name" value="EGF_1"/>
    <property type="match status" value="1"/>
</dbReference>
<dbReference type="InterPro" id="IPR016187">
    <property type="entry name" value="CTDL_fold"/>
</dbReference>
<dbReference type="Pfam" id="PF23106">
    <property type="entry name" value="EGF_Teneurin"/>
    <property type="match status" value="1"/>
</dbReference>
<evidence type="ECO:0008006" key="23">
    <source>
        <dbReference type="Google" id="ProtNLM"/>
    </source>
</evidence>
<keyword evidence="4 16" id="KW-0812">Transmembrane</keyword>
<comment type="caution">
    <text evidence="13">Lacks conserved residue(s) required for the propagation of feature annotation.</text>
</comment>
<dbReference type="FunFam" id="2.10.25.10:FF:000079">
    <property type="entry name" value="Attractin like 1"/>
    <property type="match status" value="1"/>
</dbReference>
<dbReference type="Pfam" id="PF00431">
    <property type="entry name" value="CUB"/>
    <property type="match status" value="1"/>
</dbReference>
<dbReference type="PANTHER" id="PTHR46376:SF2">
    <property type="entry name" value="DISTRACTED, ISOFORM B"/>
    <property type="match status" value="1"/>
</dbReference>
<dbReference type="SUPFAM" id="SSF56436">
    <property type="entry name" value="C-type lectin-like"/>
    <property type="match status" value="1"/>
</dbReference>
<evidence type="ECO:0000256" key="6">
    <source>
        <dbReference type="ARBA" id="ARBA00022734"/>
    </source>
</evidence>
<evidence type="ECO:0000256" key="11">
    <source>
        <dbReference type="ARBA" id="ARBA00023180"/>
    </source>
</evidence>
<dbReference type="InterPro" id="IPR002049">
    <property type="entry name" value="LE_dom"/>
</dbReference>
<keyword evidence="10 13" id="KW-1015">Disulfide bond</keyword>
<evidence type="ECO:0000256" key="13">
    <source>
        <dbReference type="PROSITE-ProRule" id="PRU00076"/>
    </source>
</evidence>